<evidence type="ECO:0000256" key="4">
    <source>
        <dbReference type="ARBA" id="ARBA00022723"/>
    </source>
</evidence>
<name>A0A483CPB9_9EURY</name>
<dbReference type="EMBL" id="PGCL01000003">
    <property type="protein sequence ID" value="TAJ43958.1"/>
    <property type="molecule type" value="Genomic_DNA"/>
</dbReference>
<dbReference type="InterPro" id="IPR006474">
    <property type="entry name" value="Helicase_Cas3_CRISPR-ass_core"/>
</dbReference>
<keyword evidence="9" id="KW-0051">Antiviral defense</keyword>
<dbReference type="InterPro" id="IPR054712">
    <property type="entry name" value="Cas3-like_dom"/>
</dbReference>
<dbReference type="Gene3D" id="3.40.50.300">
    <property type="entry name" value="P-loop containing nucleotide triphosphate hydrolases"/>
    <property type="match status" value="2"/>
</dbReference>
<feature type="domain" description="HD Cas3-type" evidence="11">
    <location>
        <begin position="11"/>
        <end position="171"/>
    </location>
</feature>
<evidence type="ECO:0000256" key="7">
    <source>
        <dbReference type="ARBA" id="ARBA00022806"/>
    </source>
</evidence>
<keyword evidence="7" id="KW-0347">Helicase</keyword>
<keyword evidence="4" id="KW-0479">Metal-binding</keyword>
<evidence type="ECO:0000313" key="12">
    <source>
        <dbReference type="EMBL" id="TAJ43958.1"/>
    </source>
</evidence>
<keyword evidence="12" id="KW-0255">Endonuclease</keyword>
<evidence type="ECO:0000256" key="5">
    <source>
        <dbReference type="ARBA" id="ARBA00022741"/>
    </source>
</evidence>
<evidence type="ECO:0000256" key="8">
    <source>
        <dbReference type="ARBA" id="ARBA00022840"/>
    </source>
</evidence>
<keyword evidence="8" id="KW-0067">ATP-binding</keyword>
<dbReference type="SUPFAM" id="SSF52540">
    <property type="entry name" value="P-loop containing nucleoside triphosphate hydrolases"/>
    <property type="match status" value="1"/>
</dbReference>
<accession>A0A483CPB9</accession>
<evidence type="ECO:0000256" key="6">
    <source>
        <dbReference type="ARBA" id="ARBA00022801"/>
    </source>
</evidence>
<organism evidence="12 13">
    <name type="scientific">Methanofollis fontis</name>
    <dbReference type="NCBI Taxonomy" id="2052832"/>
    <lineage>
        <taxon>Archaea</taxon>
        <taxon>Methanobacteriati</taxon>
        <taxon>Methanobacteriota</taxon>
        <taxon>Stenosarchaea group</taxon>
        <taxon>Methanomicrobia</taxon>
        <taxon>Methanomicrobiales</taxon>
        <taxon>Methanomicrobiaceae</taxon>
        <taxon>Methanofollis</taxon>
    </lineage>
</organism>
<dbReference type="PROSITE" id="PS51643">
    <property type="entry name" value="HD_CAS3"/>
    <property type="match status" value="1"/>
</dbReference>
<dbReference type="SMART" id="SM00487">
    <property type="entry name" value="DEXDc"/>
    <property type="match status" value="1"/>
</dbReference>
<dbReference type="InterPro" id="IPR011545">
    <property type="entry name" value="DEAD/DEAH_box_helicase_dom"/>
</dbReference>
<dbReference type="GO" id="GO:0051607">
    <property type="term" value="P:defense response to virus"/>
    <property type="evidence" value="ECO:0007669"/>
    <property type="project" value="UniProtKB-KW"/>
</dbReference>
<dbReference type="NCBIfam" id="TIGR01596">
    <property type="entry name" value="cas3_HD"/>
    <property type="match status" value="1"/>
</dbReference>
<dbReference type="RefSeq" id="WP_130647020.1">
    <property type="nucleotide sequence ID" value="NZ_PGCL01000003.1"/>
</dbReference>
<dbReference type="PANTHER" id="PTHR24031">
    <property type="entry name" value="RNA HELICASE"/>
    <property type="match status" value="1"/>
</dbReference>
<dbReference type="Pfam" id="PF00270">
    <property type="entry name" value="DEAD"/>
    <property type="match status" value="1"/>
</dbReference>
<dbReference type="NCBIfam" id="TIGR01587">
    <property type="entry name" value="cas3_core"/>
    <property type="match status" value="1"/>
</dbReference>
<dbReference type="InterPro" id="IPR014001">
    <property type="entry name" value="Helicase_ATP-bd"/>
</dbReference>
<dbReference type="GO" id="GO:0005524">
    <property type="term" value="F:ATP binding"/>
    <property type="evidence" value="ECO:0007669"/>
    <property type="project" value="UniProtKB-KW"/>
</dbReference>
<dbReference type="Gene3D" id="1.10.3210.30">
    <property type="match status" value="1"/>
</dbReference>
<dbReference type="GO" id="GO:0140097">
    <property type="term" value="F:catalytic activity, acting on DNA"/>
    <property type="evidence" value="ECO:0007669"/>
    <property type="project" value="UniProtKB-ARBA"/>
</dbReference>
<evidence type="ECO:0000256" key="1">
    <source>
        <dbReference type="ARBA" id="ARBA00006847"/>
    </source>
</evidence>
<dbReference type="Proteomes" id="UP000292580">
    <property type="component" value="Unassembled WGS sequence"/>
</dbReference>
<keyword evidence="3" id="KW-0540">Nuclease</keyword>
<dbReference type="InterPro" id="IPR038257">
    <property type="entry name" value="CRISPR-assoc_Cas3_HD_sf"/>
</dbReference>
<feature type="domain" description="Helicase ATP-binding" evidence="10">
    <location>
        <begin position="227"/>
        <end position="414"/>
    </location>
</feature>
<comment type="similarity">
    <text evidence="1">In the N-terminal section; belongs to the CRISPR-associated nuclease Cas3-HD family.</text>
</comment>
<dbReference type="InterPro" id="IPR006483">
    <property type="entry name" value="CRISPR-assoc_Cas3_HD"/>
</dbReference>
<evidence type="ECO:0000259" key="10">
    <source>
        <dbReference type="PROSITE" id="PS51192"/>
    </source>
</evidence>
<dbReference type="GO" id="GO:0046872">
    <property type="term" value="F:metal ion binding"/>
    <property type="evidence" value="ECO:0007669"/>
    <property type="project" value="UniProtKB-KW"/>
</dbReference>
<comment type="caution">
    <text evidence="12">The sequence shown here is derived from an EMBL/GenBank/DDBJ whole genome shotgun (WGS) entry which is preliminary data.</text>
</comment>
<keyword evidence="13" id="KW-1185">Reference proteome</keyword>
<dbReference type="Pfam" id="PF01966">
    <property type="entry name" value="HD"/>
    <property type="match status" value="1"/>
</dbReference>
<protein>
    <submittedName>
        <fullName evidence="12">CRISPR-associated helicase/endonuclease Cas3</fullName>
    </submittedName>
</protein>
<evidence type="ECO:0000256" key="3">
    <source>
        <dbReference type="ARBA" id="ARBA00022722"/>
    </source>
</evidence>
<gene>
    <name evidence="12" type="ORF">CUJ86_07860</name>
</gene>
<evidence type="ECO:0000256" key="2">
    <source>
        <dbReference type="ARBA" id="ARBA00009046"/>
    </source>
</evidence>
<dbReference type="OrthoDB" id="43851at2157"/>
<dbReference type="CDD" id="cd17930">
    <property type="entry name" value="DEXHc_cas3"/>
    <property type="match status" value="1"/>
</dbReference>
<dbReference type="CDD" id="cd09641">
    <property type="entry name" value="Cas3''_I"/>
    <property type="match status" value="1"/>
</dbReference>
<dbReference type="Pfam" id="PF22590">
    <property type="entry name" value="Cas3-like_C_2"/>
    <property type="match status" value="1"/>
</dbReference>
<dbReference type="GO" id="GO:0016787">
    <property type="term" value="F:hydrolase activity"/>
    <property type="evidence" value="ECO:0007669"/>
    <property type="project" value="UniProtKB-KW"/>
</dbReference>
<proteinExistence type="inferred from homology"/>
<sequence>MYHAHSTDDSDKNNWQFLKVHLENVANISSRFALDFNAERLGYVGGLLHDIGKYSPEFQRRLSGANIRVDHSTAGAKESGTFYGGFQGRILEYIITGHHGGLLNYGSAESGLLERLSKPDLPDYSAYKNEISIPDLKDIRPCLTPINKRMGFSISFYIRMLFSCLVDADFLDTEGFMSPDKSSLRGQYESFDTLSRKFDDHMDAMLSTAEDNPINRYRRQIYEQCKEKAELPPQMFSLTVPTGGGKTLSSMAFALAHLKKHNLNRIFYVIPYTSIIEQNADVFRKIFGNQNVLEHHSNYDPKNETSENTDLVADKLKLSSENWDIPIVVTTNVQFFESLFSNRVSRCRKLHNLSRSVIILDEAQMLPTGFLKPCLAALSELVVNYGSTVVICTATQPNLNGLLDERVRPVEIMHSPQELYKVFRRVHVTDLGDLDDADLSARLMAHNQVLCIVNTRKHAQKLFEQIAESGNCYHLSARMCPVHRRKQLKEIKELLRTGAECRVISTQLIEAGVDIDFPTVYRAMAGVDSVCQAGGRCNREGKMDFGEVFVFRSTEEYGRATHWQNRVAEIGRMIFDESDDPLSLPAVDRYFEKLYSYEDDGLDNKRILLSFEERLKSIAFPFEDVAGRFNLIEDNTRDVIIPYDENARSIIKDIERAGFPGRYVRSLQGYTVSIYLEEFRHLEKTNAISSIGDRFFVLRGGEDFYSENIGLLNRKYNLDENSLFII</sequence>
<evidence type="ECO:0000313" key="13">
    <source>
        <dbReference type="Proteomes" id="UP000292580"/>
    </source>
</evidence>
<evidence type="ECO:0000256" key="9">
    <source>
        <dbReference type="ARBA" id="ARBA00023118"/>
    </source>
</evidence>
<dbReference type="PROSITE" id="PS51192">
    <property type="entry name" value="HELICASE_ATP_BIND_1"/>
    <property type="match status" value="1"/>
</dbReference>
<dbReference type="InterPro" id="IPR006674">
    <property type="entry name" value="HD_domain"/>
</dbReference>
<keyword evidence="5" id="KW-0547">Nucleotide-binding</keyword>
<dbReference type="GO" id="GO:0004519">
    <property type="term" value="F:endonuclease activity"/>
    <property type="evidence" value="ECO:0007669"/>
    <property type="project" value="UniProtKB-KW"/>
</dbReference>
<evidence type="ECO:0000259" key="11">
    <source>
        <dbReference type="PROSITE" id="PS51643"/>
    </source>
</evidence>
<keyword evidence="6" id="KW-0378">Hydrolase</keyword>
<dbReference type="SUPFAM" id="SSF109604">
    <property type="entry name" value="HD-domain/PDEase-like"/>
    <property type="match status" value="1"/>
</dbReference>
<dbReference type="AlphaFoldDB" id="A0A483CPB9"/>
<comment type="similarity">
    <text evidence="2">In the central section; belongs to the CRISPR-associated helicase Cas3 family.</text>
</comment>
<reference evidence="12 13" key="1">
    <citation type="submission" date="2017-11" db="EMBL/GenBank/DDBJ databases">
        <title>Isolation and Characterization of Methanofollis Species from Methane Seep Offshore SW Taiwan.</title>
        <authorList>
            <person name="Teng N.-H."/>
            <person name="Lai M.-C."/>
            <person name="Chen S.-C."/>
        </authorList>
    </citation>
    <scope>NUCLEOTIDE SEQUENCE [LARGE SCALE GENOMIC DNA]</scope>
    <source>
        <strain evidence="12 13">FWC-SCC2</strain>
    </source>
</reference>
<dbReference type="GO" id="GO:0003676">
    <property type="term" value="F:nucleic acid binding"/>
    <property type="evidence" value="ECO:0007669"/>
    <property type="project" value="InterPro"/>
</dbReference>
<dbReference type="GO" id="GO:0004386">
    <property type="term" value="F:helicase activity"/>
    <property type="evidence" value="ECO:0007669"/>
    <property type="project" value="UniProtKB-KW"/>
</dbReference>
<dbReference type="InterPro" id="IPR027417">
    <property type="entry name" value="P-loop_NTPase"/>
</dbReference>